<organism evidence="1 2">
    <name type="scientific">Paenibacillus glycanilyticus</name>
    <dbReference type="NCBI Taxonomy" id="126569"/>
    <lineage>
        <taxon>Bacteria</taxon>
        <taxon>Bacillati</taxon>
        <taxon>Bacillota</taxon>
        <taxon>Bacilli</taxon>
        <taxon>Bacillales</taxon>
        <taxon>Paenibacillaceae</taxon>
        <taxon>Paenibacillus</taxon>
    </lineage>
</organism>
<dbReference type="Gene3D" id="3.20.20.70">
    <property type="entry name" value="Aldolase class I"/>
    <property type="match status" value="1"/>
</dbReference>
<keyword evidence="2" id="KW-1185">Reference proteome</keyword>
<dbReference type="Proteomes" id="UP001157114">
    <property type="component" value="Unassembled WGS sequence"/>
</dbReference>
<protein>
    <recommendedName>
        <fullName evidence="3">Alpha-galactosidase</fullName>
    </recommendedName>
</protein>
<name>A0ABQ6G7L4_9BACL</name>
<dbReference type="SUPFAM" id="SSF51445">
    <property type="entry name" value="(Trans)glycosidases"/>
    <property type="match status" value="1"/>
</dbReference>
<evidence type="ECO:0000313" key="1">
    <source>
        <dbReference type="EMBL" id="GLX66958.1"/>
    </source>
</evidence>
<proteinExistence type="predicted"/>
<evidence type="ECO:0008006" key="3">
    <source>
        <dbReference type="Google" id="ProtNLM"/>
    </source>
</evidence>
<dbReference type="EMBL" id="BSSQ01000005">
    <property type="protein sequence ID" value="GLX66958.1"/>
    <property type="molecule type" value="Genomic_DNA"/>
</dbReference>
<dbReference type="InterPro" id="IPR017853">
    <property type="entry name" value="GH"/>
</dbReference>
<accession>A0ABQ6G7L4</accession>
<evidence type="ECO:0000313" key="2">
    <source>
        <dbReference type="Proteomes" id="UP001157114"/>
    </source>
</evidence>
<dbReference type="InterPro" id="IPR013785">
    <property type="entry name" value="Aldolase_TIM"/>
</dbReference>
<gene>
    <name evidence="1" type="ORF">MU1_13020</name>
</gene>
<sequence>MNNILSREDVFHIATWKDCYYRLETDRFVVGNGQIERSWLLKGSKLTPEGLTDKLRGRQWLTSGANAAEAYRHPFSAGSRFDDIEAKAVVDNRHGLAAEHWRISLLMRYGTLDIKLVVRLYPQLPVIRTALLFRKNAAGKVIQSIPASVTAAGGLLLDTNNSERSMLPDDYVDMLPLRLQHGRWQAAKFRDVTDTNNNLASIETGLLYPNEKLSLRGNVLVINDLLSGDGLTIVKESPTTCGQLNDCGTDFQFIGRSLFVRGSSVTEADLDLGEHSEDDVHEGFVRAYGSAVGVWSGGDYESMHWLHQYALAQKPIVPERDLFVMSNTWGDRSKDARICESFILEELDAAARLGVTHLQIDDGWEHGITMNSVQASVAGGGQWGSYYEADAAFWSVHQGRFPHSLHSVMQRAGEYGIRVGLWFSPDATNYYGQWRQDADTLLGLHTIWGIDYFKLDGIHLRSKRGERNLIAMMDAVTEATGGKVYFNLDATAEVRFGYFSDMPYGGIFLENRYTDWRNYYPHWTLRNLWQLARWMPAQRLQMEALNVERNSQQYPNDPLAPAACGIAYSLAAALMSNPLLWMELSSLSDSAAAIMGKLIKRYLTYRDELLGGHIVPIGDEPCGTGWTGFQSVVNSSTGYVLVFREFTQQQTSTIKLWNLPKAARLELQHILSSDAKQDAETHDFTMETETDVTGNLTFSLPAPFTFALYRYRIAPHLPEPASHTR</sequence>
<comment type="caution">
    <text evidence="1">The sequence shown here is derived from an EMBL/GenBank/DDBJ whole genome shotgun (WGS) entry which is preliminary data.</text>
</comment>
<reference evidence="1 2" key="1">
    <citation type="submission" date="2023-03" db="EMBL/GenBank/DDBJ databases">
        <title>Draft genome sequence of the bacteria which degrade cell wall of Tricholomamatutake.</title>
        <authorList>
            <person name="Konishi Y."/>
            <person name="Fukuta Y."/>
            <person name="Shirasaka N."/>
        </authorList>
    </citation>
    <scope>NUCLEOTIDE SEQUENCE [LARGE SCALE GENOMIC DNA]</scope>
    <source>
        <strain evidence="2">mu1</strain>
    </source>
</reference>